<accession>A0A7S5USK3</accession>
<gene>
    <name evidence="1" type="ORF">EVB51_057</name>
</gene>
<reference evidence="1" key="1">
    <citation type="submission" date="2020-01" db="EMBL/GenBank/DDBJ databases">
        <title>Patterns of diversity and host range of bacteriophage communities associated with bean-nodulatin bacteria.</title>
        <authorList>
            <person name="Vann Cauwenberghe J."/>
            <person name="Santamaria R.I."/>
            <person name="Bustos P."/>
            <person name="Juarez S."/>
            <person name="Gonzalez V."/>
        </authorList>
    </citation>
    <scope>NUCLEOTIDE SEQUENCE</scope>
</reference>
<proteinExistence type="predicted"/>
<evidence type="ECO:0000313" key="1">
    <source>
        <dbReference type="EMBL" id="QIG67674.1"/>
    </source>
</evidence>
<organism evidence="1 2">
    <name type="scientific">Rhizobium phage RHph_Y17</name>
    <dbReference type="NCBI Taxonomy" id="2509771"/>
    <lineage>
        <taxon>Viruses</taxon>
        <taxon>Duplodnaviria</taxon>
        <taxon>Heunggongvirae</taxon>
        <taxon>Uroviricota</taxon>
        <taxon>Caudoviricetes</taxon>
        <taxon>Kleczkowskavirus</taxon>
        <taxon>Kleczkowskavirus RHEph4</taxon>
    </lineage>
</organism>
<name>A0A7S5USK3_9CAUD</name>
<evidence type="ECO:0000313" key="2">
    <source>
        <dbReference type="Proteomes" id="UP000612501"/>
    </source>
</evidence>
<protein>
    <submittedName>
        <fullName evidence="1">Uncharacterized protein</fullName>
    </submittedName>
</protein>
<sequence>MAKTIYPQSYAFTTLTVGELVKLLDGLDDRMPVVFKSPQYGAFGSGTMYSVDKAEIVKFERKEQHYPASSGVDEEGDPFSNEAYTQVWEEWEGVVIE</sequence>
<dbReference type="EMBL" id="MN988482">
    <property type="protein sequence ID" value="QIG67674.1"/>
    <property type="molecule type" value="Genomic_DNA"/>
</dbReference>
<dbReference type="Proteomes" id="UP000612501">
    <property type="component" value="Segment"/>
</dbReference>